<dbReference type="Proteomes" id="UP001642409">
    <property type="component" value="Unassembled WGS sequence"/>
</dbReference>
<dbReference type="EMBL" id="CAXDID020000418">
    <property type="protein sequence ID" value="CAL6089302.1"/>
    <property type="molecule type" value="Genomic_DNA"/>
</dbReference>
<sequence length="113" mass="13061">MFADVTGIKIRSKSGRKNGVQRKHKNEVILLQYVEGYVMHYIYKISLLDSKKVQKYYCNKIEKTCHRKLLHYLTQKGVAFAYKRVGQLAYKGVGHGVTPCKRVNSKISLEILL</sequence>
<proteinExistence type="predicted"/>
<reference evidence="2 3" key="2">
    <citation type="submission" date="2024-07" db="EMBL/GenBank/DDBJ databases">
        <authorList>
            <person name="Akdeniz Z."/>
        </authorList>
    </citation>
    <scope>NUCLEOTIDE SEQUENCE [LARGE SCALE GENOMIC DNA]</scope>
</reference>
<evidence type="ECO:0000313" key="2">
    <source>
        <dbReference type="EMBL" id="CAL6089302.1"/>
    </source>
</evidence>
<reference evidence="1" key="1">
    <citation type="submission" date="2023-06" db="EMBL/GenBank/DDBJ databases">
        <authorList>
            <person name="Kurt Z."/>
        </authorList>
    </citation>
    <scope>NUCLEOTIDE SEQUENCE</scope>
</reference>
<dbReference type="AlphaFoldDB" id="A0AA86R1L7"/>
<comment type="caution">
    <text evidence="1">The sequence shown here is derived from an EMBL/GenBank/DDBJ whole genome shotgun (WGS) entry which is preliminary data.</text>
</comment>
<name>A0AA86R1L7_9EUKA</name>
<keyword evidence="3" id="KW-1185">Reference proteome</keyword>
<dbReference type="EMBL" id="CATOUU010001023">
    <property type="protein sequence ID" value="CAI9967432.1"/>
    <property type="molecule type" value="Genomic_DNA"/>
</dbReference>
<organism evidence="1">
    <name type="scientific">Hexamita inflata</name>
    <dbReference type="NCBI Taxonomy" id="28002"/>
    <lineage>
        <taxon>Eukaryota</taxon>
        <taxon>Metamonada</taxon>
        <taxon>Diplomonadida</taxon>
        <taxon>Hexamitidae</taxon>
        <taxon>Hexamitinae</taxon>
        <taxon>Hexamita</taxon>
    </lineage>
</organism>
<accession>A0AA86R1L7</accession>
<protein>
    <submittedName>
        <fullName evidence="2">Hypothetical_protein</fullName>
    </submittedName>
</protein>
<evidence type="ECO:0000313" key="1">
    <source>
        <dbReference type="EMBL" id="CAI9967432.1"/>
    </source>
</evidence>
<evidence type="ECO:0000313" key="3">
    <source>
        <dbReference type="Proteomes" id="UP001642409"/>
    </source>
</evidence>
<gene>
    <name evidence="1" type="ORF">HINF_LOCUS55077</name>
    <name evidence="2" type="ORF">HINF_LOCUS64768</name>
</gene>